<sequence>MEPGRSAHPPSALSNECTWRHHLTITRRPATRWIAVLTAALVAGSLAGCTAASSTPAASTSTITLAFDSDLAPQGYDPLRYQLAQAIMYQGLYDSLATLKSDGTTGPGLATEFVYNADKTKLTLTLASGVTFTDGSSLTAALVKANLDRRSDPTLVSYSAFAKGGAAEISSVDVVDASHVSLTFAKPQAGFESNLTGVAGMIVGQKAIDNPSLLDTAPDGSGPFLLAKSTVKGSSYVLTKQKGKAEASQYAYDTYIIKPITDPQARTNAVISGQADAGFITTPTAALAKSRGLGLSQIGGTVTSMLVFDKSGKTSKAFADPNVRVALGLAINRDELVKGLHPGDLAAVNALPKASPGYSADLDTQYAYNPTKAKALLAAAGYPNGFSFTIIGSAETQTDLEAIQKYFAAIGVTMTIKLASSTQEIFAAVNTTPLGYIPLGWGNPVGTMFGVILGFANPHGEKSPALAGAAGAVAAAQTDADRKTALTQLNTTLVSSGWIIPLYEQLTTWAYNGKKVAAVTYPGQNTTPLLSSFAPAK</sequence>
<evidence type="ECO:0000313" key="2">
    <source>
        <dbReference type="EMBL" id="NEM92273.1"/>
    </source>
</evidence>
<keyword evidence="3" id="KW-1185">Reference proteome</keyword>
<dbReference type="GO" id="GO:1904680">
    <property type="term" value="F:peptide transmembrane transporter activity"/>
    <property type="evidence" value="ECO:0007669"/>
    <property type="project" value="TreeGrafter"/>
</dbReference>
<evidence type="ECO:0000259" key="1">
    <source>
        <dbReference type="Pfam" id="PF00496"/>
    </source>
</evidence>
<dbReference type="Proteomes" id="UP000479756">
    <property type="component" value="Unassembled WGS sequence"/>
</dbReference>
<gene>
    <name evidence="2" type="ORF">G3T37_13025</name>
</gene>
<feature type="domain" description="Solute-binding protein family 5" evidence="1">
    <location>
        <begin position="106"/>
        <end position="446"/>
    </location>
</feature>
<dbReference type="PANTHER" id="PTHR30290">
    <property type="entry name" value="PERIPLASMIC BINDING COMPONENT OF ABC TRANSPORTER"/>
    <property type="match status" value="1"/>
</dbReference>
<dbReference type="SUPFAM" id="SSF53850">
    <property type="entry name" value="Periplasmic binding protein-like II"/>
    <property type="match status" value="1"/>
</dbReference>
<accession>A0A7C9PPC9</accession>
<dbReference type="AlphaFoldDB" id="A0A7C9PPC9"/>
<dbReference type="PANTHER" id="PTHR30290:SF65">
    <property type="entry name" value="MONOACYL PHOSPHATIDYLINOSITOL TETRAMANNOSIDE-BINDING PROTEIN LPQW-RELATED"/>
    <property type="match status" value="1"/>
</dbReference>
<dbReference type="EMBL" id="JAAGWZ010000004">
    <property type="protein sequence ID" value="NEM92273.1"/>
    <property type="molecule type" value="Genomic_DNA"/>
</dbReference>
<dbReference type="GO" id="GO:0015833">
    <property type="term" value="P:peptide transport"/>
    <property type="evidence" value="ECO:0007669"/>
    <property type="project" value="TreeGrafter"/>
</dbReference>
<dbReference type="Gene3D" id="3.40.190.10">
    <property type="entry name" value="Periplasmic binding protein-like II"/>
    <property type="match status" value="1"/>
</dbReference>
<evidence type="ECO:0000313" key="3">
    <source>
        <dbReference type="Proteomes" id="UP000479756"/>
    </source>
</evidence>
<protein>
    <submittedName>
        <fullName evidence="2">ABC transporter substrate-binding protein</fullName>
    </submittedName>
</protein>
<dbReference type="InterPro" id="IPR000914">
    <property type="entry name" value="SBP_5_dom"/>
</dbReference>
<reference evidence="2 3" key="1">
    <citation type="journal article" date="2014" name="Int. J. Syst. Evol. Microbiol.">
        <title>Description of Galbitalea soli gen. nov., sp. nov., and Frondihabitans sucicola sp. nov.</title>
        <authorList>
            <person name="Kim S.J."/>
            <person name="Lim J.M."/>
            <person name="Ahn J.H."/>
            <person name="Weon H.Y."/>
            <person name="Hamada M."/>
            <person name="Suzuki K."/>
            <person name="Ahn T.Y."/>
            <person name="Kwon S.W."/>
        </authorList>
    </citation>
    <scope>NUCLEOTIDE SEQUENCE [LARGE SCALE GENOMIC DNA]</scope>
    <source>
        <strain evidence="2 3">NBRC 108727</strain>
    </source>
</reference>
<dbReference type="InterPro" id="IPR039424">
    <property type="entry name" value="SBP_5"/>
</dbReference>
<organism evidence="2 3">
    <name type="scientific">Galbitalea soli</name>
    <dbReference type="NCBI Taxonomy" id="1268042"/>
    <lineage>
        <taxon>Bacteria</taxon>
        <taxon>Bacillati</taxon>
        <taxon>Actinomycetota</taxon>
        <taxon>Actinomycetes</taxon>
        <taxon>Micrococcales</taxon>
        <taxon>Microbacteriaceae</taxon>
        <taxon>Galbitalea</taxon>
    </lineage>
</organism>
<comment type="caution">
    <text evidence="2">The sequence shown here is derived from an EMBL/GenBank/DDBJ whole genome shotgun (WGS) entry which is preliminary data.</text>
</comment>
<dbReference type="Gene3D" id="3.10.105.10">
    <property type="entry name" value="Dipeptide-binding Protein, Domain 3"/>
    <property type="match status" value="1"/>
</dbReference>
<dbReference type="Pfam" id="PF00496">
    <property type="entry name" value="SBP_bac_5"/>
    <property type="match status" value="1"/>
</dbReference>
<proteinExistence type="predicted"/>
<name>A0A7C9PPC9_9MICO</name>